<comment type="caution">
    <text evidence="8">The sequence shown here is derived from an EMBL/GenBank/DDBJ whole genome shotgun (WGS) entry which is preliminary data.</text>
</comment>
<evidence type="ECO:0000256" key="5">
    <source>
        <dbReference type="ARBA" id="ARBA00022989"/>
    </source>
</evidence>
<gene>
    <name evidence="8" type="ORF">COT32_01195</name>
</gene>
<dbReference type="PANTHER" id="PTHR23517:SF3">
    <property type="entry name" value="INTEGRAL MEMBRANE TRANSPORT PROTEIN"/>
    <property type="match status" value="1"/>
</dbReference>
<proteinExistence type="predicted"/>
<keyword evidence="3" id="KW-1003">Cell membrane</keyword>
<dbReference type="EMBL" id="PEYC01000023">
    <property type="protein sequence ID" value="PIS40171.1"/>
    <property type="molecule type" value="Genomic_DNA"/>
</dbReference>
<feature type="transmembrane region" description="Helical" evidence="7">
    <location>
        <begin position="81"/>
        <end position="102"/>
    </location>
</feature>
<dbReference type="AlphaFoldDB" id="A0A2H0YNV2"/>
<comment type="subcellular location">
    <subcellularLocation>
        <location evidence="1">Cell membrane</location>
        <topology evidence="1">Multi-pass membrane protein</topology>
    </subcellularLocation>
</comment>
<evidence type="ECO:0000256" key="4">
    <source>
        <dbReference type="ARBA" id="ARBA00022692"/>
    </source>
</evidence>
<dbReference type="InterPro" id="IPR050171">
    <property type="entry name" value="MFS_Transporters"/>
</dbReference>
<organism evidence="8 9">
    <name type="scientific">Candidatus Nealsonbacteria bacterium CG08_land_8_20_14_0_20_36_22</name>
    <dbReference type="NCBI Taxonomy" id="1974704"/>
    <lineage>
        <taxon>Bacteria</taxon>
        <taxon>Candidatus Nealsoniibacteriota</taxon>
    </lineage>
</organism>
<feature type="transmembrane region" description="Helical" evidence="7">
    <location>
        <begin position="108"/>
        <end position="129"/>
    </location>
</feature>
<protein>
    <recommendedName>
        <fullName evidence="10">Major facilitator superfamily (MFS) profile domain-containing protein</fullName>
    </recommendedName>
</protein>
<reference evidence="9" key="1">
    <citation type="submission" date="2017-09" db="EMBL/GenBank/DDBJ databases">
        <title>Depth-based differentiation of microbial function through sediment-hosted aquifers and enrichment of novel symbionts in the deep terrestrial subsurface.</title>
        <authorList>
            <person name="Probst A.J."/>
            <person name="Ladd B."/>
            <person name="Jarett J.K."/>
            <person name="Geller-Mcgrath D.E."/>
            <person name="Sieber C.M.K."/>
            <person name="Emerson J.B."/>
            <person name="Anantharaman K."/>
            <person name="Thomas B.C."/>
            <person name="Malmstrom R."/>
            <person name="Stieglmeier M."/>
            <person name="Klingl A."/>
            <person name="Woyke T."/>
            <person name="Ryan C.M."/>
            <person name="Banfield J.F."/>
        </authorList>
    </citation>
    <scope>NUCLEOTIDE SEQUENCE [LARGE SCALE GENOMIC DNA]</scope>
</reference>
<name>A0A2H0YNV2_9BACT</name>
<feature type="transmembrane region" description="Helical" evidence="7">
    <location>
        <begin position="149"/>
        <end position="167"/>
    </location>
</feature>
<evidence type="ECO:0000256" key="7">
    <source>
        <dbReference type="SAM" id="Phobius"/>
    </source>
</evidence>
<dbReference type="InterPro" id="IPR011701">
    <property type="entry name" value="MFS"/>
</dbReference>
<keyword evidence="4 7" id="KW-0812">Transmembrane</keyword>
<evidence type="ECO:0008006" key="10">
    <source>
        <dbReference type="Google" id="ProtNLM"/>
    </source>
</evidence>
<feature type="transmembrane region" description="Helical" evidence="7">
    <location>
        <begin position="12"/>
        <end position="34"/>
    </location>
</feature>
<evidence type="ECO:0000313" key="9">
    <source>
        <dbReference type="Proteomes" id="UP000231472"/>
    </source>
</evidence>
<evidence type="ECO:0000256" key="6">
    <source>
        <dbReference type="ARBA" id="ARBA00023136"/>
    </source>
</evidence>
<dbReference type="SUPFAM" id="SSF103473">
    <property type="entry name" value="MFS general substrate transporter"/>
    <property type="match status" value="1"/>
</dbReference>
<dbReference type="Pfam" id="PF07690">
    <property type="entry name" value="MFS_1"/>
    <property type="match status" value="1"/>
</dbReference>
<sequence length="211" mass="23502">MFKSINKVIKILVVSDFFLNSAWGLLAPIFALFIVQNITFGNTAQAAKVAGFSTLCYWAVKSFLQIPIAKYLDKNHGEKDDFLFIVLGTFLTGLVPIGYFFSSLSWHIYIFQVLHAVGMAMMVPSWYAIFTRHIDKGKEAFEWGLDSTFLGFGVGITGAIGGIMAAVFGFKLIFILVAAMNIISVFCLLVIRKQISPKDHIKIKIPPFTPF</sequence>
<dbReference type="GO" id="GO:0022857">
    <property type="term" value="F:transmembrane transporter activity"/>
    <property type="evidence" value="ECO:0007669"/>
    <property type="project" value="InterPro"/>
</dbReference>
<evidence type="ECO:0000256" key="3">
    <source>
        <dbReference type="ARBA" id="ARBA00022475"/>
    </source>
</evidence>
<dbReference type="PANTHER" id="PTHR23517">
    <property type="entry name" value="RESISTANCE PROTEIN MDTM, PUTATIVE-RELATED-RELATED"/>
    <property type="match status" value="1"/>
</dbReference>
<dbReference type="GO" id="GO:0005886">
    <property type="term" value="C:plasma membrane"/>
    <property type="evidence" value="ECO:0007669"/>
    <property type="project" value="UniProtKB-SubCell"/>
</dbReference>
<evidence type="ECO:0000256" key="2">
    <source>
        <dbReference type="ARBA" id="ARBA00022448"/>
    </source>
</evidence>
<evidence type="ECO:0000256" key="1">
    <source>
        <dbReference type="ARBA" id="ARBA00004651"/>
    </source>
</evidence>
<feature type="transmembrane region" description="Helical" evidence="7">
    <location>
        <begin position="173"/>
        <end position="191"/>
    </location>
</feature>
<dbReference type="Gene3D" id="1.20.1250.20">
    <property type="entry name" value="MFS general substrate transporter like domains"/>
    <property type="match status" value="1"/>
</dbReference>
<keyword evidence="6 7" id="KW-0472">Membrane</keyword>
<dbReference type="Proteomes" id="UP000231472">
    <property type="component" value="Unassembled WGS sequence"/>
</dbReference>
<accession>A0A2H0YNV2</accession>
<dbReference type="InterPro" id="IPR036259">
    <property type="entry name" value="MFS_trans_sf"/>
</dbReference>
<keyword evidence="2" id="KW-0813">Transport</keyword>
<keyword evidence="5 7" id="KW-1133">Transmembrane helix</keyword>
<evidence type="ECO:0000313" key="8">
    <source>
        <dbReference type="EMBL" id="PIS40171.1"/>
    </source>
</evidence>